<evidence type="ECO:0000313" key="1">
    <source>
        <dbReference type="EMBL" id="KZP23519.1"/>
    </source>
</evidence>
<dbReference type="EMBL" id="KV417532">
    <property type="protein sequence ID" value="KZP23519.1"/>
    <property type="molecule type" value="Genomic_DNA"/>
</dbReference>
<dbReference type="AlphaFoldDB" id="A0A166M0R4"/>
<keyword evidence="2" id="KW-1185">Reference proteome</keyword>
<dbReference type="Proteomes" id="UP000076532">
    <property type="component" value="Unassembled WGS sequence"/>
</dbReference>
<organism evidence="1 2">
    <name type="scientific">Athelia psychrophila</name>
    <dbReference type="NCBI Taxonomy" id="1759441"/>
    <lineage>
        <taxon>Eukaryota</taxon>
        <taxon>Fungi</taxon>
        <taxon>Dikarya</taxon>
        <taxon>Basidiomycota</taxon>
        <taxon>Agaricomycotina</taxon>
        <taxon>Agaricomycetes</taxon>
        <taxon>Agaricomycetidae</taxon>
        <taxon>Atheliales</taxon>
        <taxon>Atheliaceae</taxon>
        <taxon>Athelia</taxon>
    </lineage>
</organism>
<protein>
    <submittedName>
        <fullName evidence="1">Uncharacterized protein</fullName>
    </submittedName>
</protein>
<name>A0A166M0R4_9AGAM</name>
<reference evidence="1 2" key="1">
    <citation type="journal article" date="2016" name="Mol. Biol. Evol.">
        <title>Comparative Genomics of Early-Diverging Mushroom-Forming Fungi Provides Insights into the Origins of Lignocellulose Decay Capabilities.</title>
        <authorList>
            <person name="Nagy L.G."/>
            <person name="Riley R."/>
            <person name="Tritt A."/>
            <person name="Adam C."/>
            <person name="Daum C."/>
            <person name="Floudas D."/>
            <person name="Sun H."/>
            <person name="Yadav J.S."/>
            <person name="Pangilinan J."/>
            <person name="Larsson K.H."/>
            <person name="Matsuura K."/>
            <person name="Barry K."/>
            <person name="Labutti K."/>
            <person name="Kuo R."/>
            <person name="Ohm R.A."/>
            <person name="Bhattacharya S.S."/>
            <person name="Shirouzu T."/>
            <person name="Yoshinaga Y."/>
            <person name="Martin F.M."/>
            <person name="Grigoriev I.V."/>
            <person name="Hibbett D.S."/>
        </authorList>
    </citation>
    <scope>NUCLEOTIDE SEQUENCE [LARGE SCALE GENOMIC DNA]</scope>
    <source>
        <strain evidence="1 2">CBS 109695</strain>
    </source>
</reference>
<gene>
    <name evidence="1" type="ORF">FIBSPDRAFT_858474</name>
</gene>
<evidence type="ECO:0000313" key="2">
    <source>
        <dbReference type="Proteomes" id="UP000076532"/>
    </source>
</evidence>
<accession>A0A166M0R4</accession>
<proteinExistence type="predicted"/>
<sequence>MGQRILHLRSFLSGLARTSLSEPPSHFGTPHPTLAGSPNIWRLLRHAVCVMPWVGRRCERAHLRADVPSSSVRLSRALSDRSLVRVSYCNISRA</sequence>